<organism evidence="2 3">
    <name type="scientific">Sorangium cellulosum</name>
    <name type="common">Polyangium cellulosum</name>
    <dbReference type="NCBI Taxonomy" id="56"/>
    <lineage>
        <taxon>Bacteria</taxon>
        <taxon>Pseudomonadati</taxon>
        <taxon>Myxococcota</taxon>
        <taxon>Polyangia</taxon>
        <taxon>Polyangiales</taxon>
        <taxon>Polyangiaceae</taxon>
        <taxon>Sorangium</taxon>
    </lineage>
</organism>
<reference evidence="2 3" key="1">
    <citation type="submission" date="2015-09" db="EMBL/GenBank/DDBJ databases">
        <title>Sorangium comparison.</title>
        <authorList>
            <person name="Zaburannyi N."/>
            <person name="Bunk B."/>
            <person name="Overmann J."/>
            <person name="Mueller R."/>
        </authorList>
    </citation>
    <scope>NUCLEOTIDE SEQUENCE [LARGE SCALE GENOMIC DNA]</scope>
    <source>
        <strain evidence="2 3">So ce26</strain>
    </source>
</reference>
<evidence type="ECO:0000313" key="3">
    <source>
        <dbReference type="Proteomes" id="UP000238348"/>
    </source>
</evidence>
<sequence>MMKGGRGGEGQGETCLVIAESGASWTECVTSLGARTSDVQLLIQQPGEPSSSFQSRVREKLRLLGHVSTAVLVAASSSHDGSVTFSPEGPRGEPLRGYTRLAA</sequence>
<name>A0A2L0FAU0_SORCE</name>
<evidence type="ECO:0000256" key="1">
    <source>
        <dbReference type="SAM" id="MobiDB-lite"/>
    </source>
</evidence>
<proteinExistence type="predicted"/>
<feature type="region of interest" description="Disordered" evidence="1">
    <location>
        <begin position="78"/>
        <end position="103"/>
    </location>
</feature>
<evidence type="ECO:0000313" key="2">
    <source>
        <dbReference type="EMBL" id="AUX48641.1"/>
    </source>
</evidence>
<dbReference type="EMBL" id="CP012673">
    <property type="protein sequence ID" value="AUX48641.1"/>
    <property type="molecule type" value="Genomic_DNA"/>
</dbReference>
<dbReference type="AlphaFoldDB" id="A0A2L0FAU0"/>
<dbReference type="Proteomes" id="UP000238348">
    <property type="component" value="Chromosome"/>
</dbReference>
<gene>
    <name evidence="2" type="ORF">SOCE26_101820</name>
</gene>
<protein>
    <submittedName>
        <fullName evidence="2">Uncharacterized protein</fullName>
    </submittedName>
</protein>
<accession>A0A2L0FAU0</accession>